<dbReference type="GO" id="GO:0016491">
    <property type="term" value="F:oxidoreductase activity"/>
    <property type="evidence" value="ECO:0007669"/>
    <property type="project" value="InterPro"/>
</dbReference>
<dbReference type="EMBL" id="AZFK01000086">
    <property type="protein sequence ID" value="KRL87876.1"/>
    <property type="molecule type" value="Genomic_DNA"/>
</dbReference>
<accession>A0A0R1U558</accession>
<sequence>MKLVGIVGSIAADSYNRKLMLYMANRFNNVADIEVLSIKDVPMFNEDDDQTNSMAVQYLKHRIENADGVIMATPEHNHTTTAALKSTIEWLSYKIHPLADKPVLVIGASYFTQGSSRAQLDLREILEAPGVNALVMPGNEFLLGNVREAFDEQDNLKDQATVKRLNDLLVQFTKWVTVLKALKGPEAPDAWKNEDLTASGKTDTTIEGVEMDDPKWVQKAAAKTHAAVGSDYVQLDSGVLTVDQINWLLKSIPAELTYVDENNQFIYYNHKNPATKMWAKRRPDQTGLPLSEVHPDIRNVHDHVKQVIHTLRTGKQDLFQLAEPVDKKNVKWVVNNYQAMHDEAGNFRGVNEIVLDFWPIVEKYLAMTGQKLVDDPANQVDTGASASVKADATPSPASSVPAADTGASASVSADEQPAPSTPAPSATPSVDAGASASVDDDAPLPEIDTTASASVND</sequence>
<dbReference type="PANTHER" id="PTHR30543">
    <property type="entry name" value="CHROMATE REDUCTASE"/>
    <property type="match status" value="1"/>
</dbReference>
<dbReference type="PANTHER" id="PTHR30543:SF21">
    <property type="entry name" value="NAD(P)H-DEPENDENT FMN REDUCTASE LOT6"/>
    <property type="match status" value="1"/>
</dbReference>
<proteinExistence type="predicted"/>
<dbReference type="Pfam" id="PF13596">
    <property type="entry name" value="PAS_10"/>
    <property type="match status" value="1"/>
</dbReference>
<reference evidence="3 4" key="1">
    <citation type="journal article" date="2015" name="Genome Announc.">
        <title>Expanding the biotechnology potential of lactobacilli through comparative genomics of 213 strains and associated genera.</title>
        <authorList>
            <person name="Sun Z."/>
            <person name="Harris H.M."/>
            <person name="McCann A."/>
            <person name="Guo C."/>
            <person name="Argimon S."/>
            <person name="Zhang W."/>
            <person name="Yang X."/>
            <person name="Jeffery I.B."/>
            <person name="Cooney J.C."/>
            <person name="Kagawa T.F."/>
            <person name="Liu W."/>
            <person name="Song Y."/>
            <person name="Salvetti E."/>
            <person name="Wrobel A."/>
            <person name="Rasinkangas P."/>
            <person name="Parkhill J."/>
            <person name="Rea M.C."/>
            <person name="O'Sullivan O."/>
            <person name="Ritari J."/>
            <person name="Douillard F.P."/>
            <person name="Paul Ross R."/>
            <person name="Yang R."/>
            <person name="Briner A.E."/>
            <person name="Felis G.E."/>
            <person name="de Vos W.M."/>
            <person name="Barrangou R."/>
            <person name="Klaenhammer T.R."/>
            <person name="Caufield P.W."/>
            <person name="Cui Y."/>
            <person name="Zhang H."/>
            <person name="O'Toole P.W."/>
        </authorList>
    </citation>
    <scope>NUCLEOTIDE SEQUENCE [LARGE SCALE GENOMIC DNA]</scope>
    <source>
        <strain evidence="3 4">DSM 15946</strain>
    </source>
</reference>
<dbReference type="Proteomes" id="UP000050816">
    <property type="component" value="Unassembled WGS sequence"/>
</dbReference>
<feature type="compositionally biased region" description="Low complexity" evidence="1">
    <location>
        <begin position="390"/>
        <end position="405"/>
    </location>
</feature>
<evidence type="ECO:0000313" key="4">
    <source>
        <dbReference type="Proteomes" id="UP000050816"/>
    </source>
</evidence>
<dbReference type="GO" id="GO:0010181">
    <property type="term" value="F:FMN binding"/>
    <property type="evidence" value="ECO:0007669"/>
    <property type="project" value="TreeGrafter"/>
</dbReference>
<evidence type="ECO:0000313" key="3">
    <source>
        <dbReference type="EMBL" id="KRL87876.1"/>
    </source>
</evidence>
<protein>
    <submittedName>
        <fullName evidence="3">Oxidoreductase</fullName>
    </submittedName>
</protein>
<dbReference type="PATRIC" id="fig|1423760.3.peg.800"/>
<dbReference type="InterPro" id="IPR050712">
    <property type="entry name" value="NAD(P)H-dep_reductase"/>
</dbReference>
<evidence type="ECO:0000256" key="1">
    <source>
        <dbReference type="SAM" id="MobiDB-lite"/>
    </source>
</evidence>
<dbReference type="SUPFAM" id="SSF52218">
    <property type="entry name" value="Flavoproteins"/>
    <property type="match status" value="1"/>
</dbReference>
<comment type="caution">
    <text evidence="3">The sequence shown here is derived from an EMBL/GenBank/DDBJ whole genome shotgun (WGS) entry which is preliminary data.</text>
</comment>
<dbReference type="GO" id="GO:0005829">
    <property type="term" value="C:cytosol"/>
    <property type="evidence" value="ECO:0007669"/>
    <property type="project" value="TreeGrafter"/>
</dbReference>
<dbReference type="RefSeq" id="WP_056955496.1">
    <property type="nucleotide sequence ID" value="NZ_AZFK01000086.1"/>
</dbReference>
<dbReference type="AlphaFoldDB" id="A0A0R1U558"/>
<dbReference type="InterPro" id="IPR029039">
    <property type="entry name" value="Flavoprotein-like_sf"/>
</dbReference>
<feature type="region of interest" description="Disordered" evidence="1">
    <location>
        <begin position="384"/>
        <end position="457"/>
    </location>
</feature>
<evidence type="ECO:0000259" key="2">
    <source>
        <dbReference type="Pfam" id="PF03358"/>
    </source>
</evidence>
<dbReference type="Pfam" id="PF03358">
    <property type="entry name" value="FMN_red"/>
    <property type="match status" value="1"/>
</dbReference>
<name>A0A0R1U558_9LACO</name>
<dbReference type="Gene3D" id="3.30.450.20">
    <property type="entry name" value="PAS domain"/>
    <property type="match status" value="1"/>
</dbReference>
<gene>
    <name evidence="3" type="ORF">FC43_GL000778</name>
</gene>
<dbReference type="InterPro" id="IPR005025">
    <property type="entry name" value="FMN_Rdtase-like_dom"/>
</dbReference>
<feature type="domain" description="NADPH-dependent FMN reductase-like" evidence="2">
    <location>
        <begin position="1"/>
        <end position="146"/>
    </location>
</feature>
<organism evidence="3 4">
    <name type="scientific">Limosilactobacillus ingluviei DSM 15946</name>
    <dbReference type="NCBI Taxonomy" id="1423760"/>
    <lineage>
        <taxon>Bacteria</taxon>
        <taxon>Bacillati</taxon>
        <taxon>Bacillota</taxon>
        <taxon>Bacilli</taxon>
        <taxon>Lactobacillales</taxon>
        <taxon>Lactobacillaceae</taxon>
        <taxon>Limosilactobacillus</taxon>
    </lineage>
</organism>
<dbReference type="Gene3D" id="3.40.50.360">
    <property type="match status" value="1"/>
</dbReference>
<feature type="compositionally biased region" description="Low complexity" evidence="1">
    <location>
        <begin position="423"/>
        <end position="437"/>
    </location>
</feature>